<evidence type="ECO:0000256" key="10">
    <source>
        <dbReference type="RuleBase" id="RU367011"/>
    </source>
</evidence>
<gene>
    <name evidence="13" type="ORF">AKJ31_01780</name>
</gene>
<dbReference type="InterPro" id="IPR041891">
    <property type="entry name" value="Alpha_CA_prokaryot-like"/>
</dbReference>
<evidence type="ECO:0000256" key="3">
    <source>
        <dbReference type="ARBA" id="ARBA00010718"/>
    </source>
</evidence>
<dbReference type="STRING" id="171383.AKJ31_01780"/>
<keyword evidence="8 10" id="KW-0456">Lyase</keyword>
<dbReference type="Proteomes" id="UP000037530">
    <property type="component" value="Unassembled WGS sequence"/>
</dbReference>
<comment type="catalytic activity">
    <reaction evidence="9 10">
        <text>hydrogencarbonate + H(+) = CO2 + H2O</text>
        <dbReference type="Rhea" id="RHEA:10748"/>
        <dbReference type="ChEBI" id="CHEBI:15377"/>
        <dbReference type="ChEBI" id="CHEBI:15378"/>
        <dbReference type="ChEBI" id="CHEBI:16526"/>
        <dbReference type="ChEBI" id="CHEBI:17544"/>
        <dbReference type="EC" id="4.2.1.1"/>
    </reaction>
</comment>
<dbReference type="OrthoDB" id="5327615at2"/>
<dbReference type="InterPro" id="IPR023561">
    <property type="entry name" value="Carbonic_anhydrase_a-class"/>
</dbReference>
<dbReference type="PANTHER" id="PTHR18952:SF265">
    <property type="entry name" value="CARBONIC ANHYDRASE"/>
    <property type="match status" value="1"/>
</dbReference>
<name>A0A0M0I5B1_9VIBR</name>
<dbReference type="PROSITE" id="PS51144">
    <property type="entry name" value="ALPHA_CA_2"/>
    <property type="match status" value="1"/>
</dbReference>
<evidence type="ECO:0000313" key="13">
    <source>
        <dbReference type="EMBL" id="KOO09118.1"/>
    </source>
</evidence>
<dbReference type="AlphaFoldDB" id="A0A0M0I5B1"/>
<dbReference type="Gene3D" id="3.10.200.10">
    <property type="entry name" value="Alpha carbonic anhydrase"/>
    <property type="match status" value="1"/>
</dbReference>
<dbReference type="PROSITE" id="PS00162">
    <property type="entry name" value="ALPHA_CA_1"/>
    <property type="match status" value="1"/>
</dbReference>
<protein>
    <recommendedName>
        <fullName evidence="5 10">Carbonic anhydrase</fullName>
        <ecNumber evidence="4 10">4.2.1.1</ecNumber>
    </recommendedName>
</protein>
<dbReference type="EMBL" id="LHPI01000001">
    <property type="protein sequence ID" value="KOO09118.1"/>
    <property type="molecule type" value="Genomic_DNA"/>
</dbReference>
<dbReference type="GO" id="GO:0004089">
    <property type="term" value="F:carbonate dehydratase activity"/>
    <property type="evidence" value="ECO:0007669"/>
    <property type="project" value="UniProtKB-UniRule"/>
</dbReference>
<feature type="domain" description="Alpha-carbonic anhydrase" evidence="12">
    <location>
        <begin position="21"/>
        <end position="239"/>
    </location>
</feature>
<feature type="region of interest" description="Disordered" evidence="11">
    <location>
        <begin position="220"/>
        <end position="239"/>
    </location>
</feature>
<sequence>MKKNVVALALLTAVASSSYASDWGYEGEHGPEHWGNVAAECAQGKNQSPIDIHQPVEADLVDLNINYTGVVTGITNNGHTLQAKVEGANTFKVDGVEFSLAQFHFHTPSENTIKSQHYPLEAHFVNADKDGNLAVIAVMFDQAQSSNPQLAHLLEAAPKKGETKSLSSSFKLTELLPKEDDYYRFNGSLTTPPCSEGVRWFVMKEAKSLSAGQIGQFEQAMGHNNRPVQPLNARKVLTD</sequence>
<evidence type="ECO:0000256" key="2">
    <source>
        <dbReference type="ARBA" id="ARBA00002904"/>
    </source>
</evidence>
<evidence type="ECO:0000256" key="7">
    <source>
        <dbReference type="ARBA" id="ARBA00022833"/>
    </source>
</evidence>
<dbReference type="CDD" id="cd03124">
    <property type="entry name" value="alpha_CA_prokaryotic_like"/>
    <property type="match status" value="1"/>
</dbReference>
<evidence type="ECO:0000256" key="8">
    <source>
        <dbReference type="ARBA" id="ARBA00023239"/>
    </source>
</evidence>
<dbReference type="Pfam" id="PF00194">
    <property type="entry name" value="Carb_anhydrase"/>
    <property type="match status" value="1"/>
</dbReference>
<dbReference type="SMART" id="SM01057">
    <property type="entry name" value="Carb_anhydrase"/>
    <property type="match status" value="1"/>
</dbReference>
<dbReference type="PATRIC" id="fig|171383.3.peg.369"/>
<dbReference type="RefSeq" id="WP_053407371.1">
    <property type="nucleotide sequence ID" value="NZ_LHPI01000001.1"/>
</dbReference>
<feature type="signal peptide" evidence="10">
    <location>
        <begin position="1"/>
        <end position="20"/>
    </location>
</feature>
<comment type="similarity">
    <text evidence="3 10">Belongs to the alpha-carbonic anhydrase family.</text>
</comment>
<reference evidence="14" key="1">
    <citation type="submission" date="2015-08" db="EMBL/GenBank/DDBJ databases">
        <title>Vibrio galatheae sp. nov., a novel member of the Vibrionaceae family isolated from the Solomon Islands.</title>
        <authorList>
            <person name="Giubergia S."/>
            <person name="Machado H."/>
            <person name="Mateiu R.V."/>
            <person name="Gram L."/>
        </authorList>
    </citation>
    <scope>NUCLEOTIDE SEQUENCE [LARGE SCALE GENOMIC DNA]</scope>
    <source>
        <strain evidence="14">DSM 19134</strain>
    </source>
</reference>
<dbReference type="SUPFAM" id="SSF51069">
    <property type="entry name" value="Carbonic anhydrase"/>
    <property type="match status" value="1"/>
</dbReference>
<dbReference type="PANTHER" id="PTHR18952">
    <property type="entry name" value="CARBONIC ANHYDRASE"/>
    <property type="match status" value="1"/>
</dbReference>
<evidence type="ECO:0000256" key="9">
    <source>
        <dbReference type="ARBA" id="ARBA00048348"/>
    </source>
</evidence>
<dbReference type="InterPro" id="IPR036398">
    <property type="entry name" value="CA_dom_sf"/>
</dbReference>
<keyword evidence="7 10" id="KW-0862">Zinc</keyword>
<keyword evidence="6 10" id="KW-0479">Metal-binding</keyword>
<evidence type="ECO:0000256" key="11">
    <source>
        <dbReference type="SAM" id="MobiDB-lite"/>
    </source>
</evidence>
<evidence type="ECO:0000256" key="4">
    <source>
        <dbReference type="ARBA" id="ARBA00012925"/>
    </source>
</evidence>
<keyword evidence="14" id="KW-1185">Reference proteome</keyword>
<dbReference type="GO" id="GO:0008270">
    <property type="term" value="F:zinc ion binding"/>
    <property type="evidence" value="ECO:0007669"/>
    <property type="project" value="UniProtKB-UniRule"/>
</dbReference>
<evidence type="ECO:0000313" key="14">
    <source>
        <dbReference type="Proteomes" id="UP000037530"/>
    </source>
</evidence>
<dbReference type="EC" id="4.2.1.1" evidence="4 10"/>
<comment type="caution">
    <text evidence="13">The sequence shown here is derived from an EMBL/GenBank/DDBJ whole genome shotgun (WGS) entry which is preliminary data.</text>
</comment>
<evidence type="ECO:0000256" key="5">
    <source>
        <dbReference type="ARBA" id="ARBA00014628"/>
    </source>
</evidence>
<evidence type="ECO:0000256" key="1">
    <source>
        <dbReference type="ARBA" id="ARBA00001947"/>
    </source>
</evidence>
<feature type="chain" id="PRO_5025095192" description="Carbonic anhydrase" evidence="10">
    <location>
        <begin position="21"/>
        <end position="239"/>
    </location>
</feature>
<dbReference type="InterPro" id="IPR001148">
    <property type="entry name" value="CA_dom"/>
</dbReference>
<evidence type="ECO:0000256" key="6">
    <source>
        <dbReference type="ARBA" id="ARBA00022723"/>
    </source>
</evidence>
<proteinExistence type="inferred from homology"/>
<accession>A0A0M0I5B1</accession>
<comment type="cofactor">
    <cofactor evidence="1 10">
        <name>Zn(2+)</name>
        <dbReference type="ChEBI" id="CHEBI:29105"/>
    </cofactor>
</comment>
<evidence type="ECO:0000259" key="12">
    <source>
        <dbReference type="PROSITE" id="PS51144"/>
    </source>
</evidence>
<dbReference type="InterPro" id="IPR018338">
    <property type="entry name" value="Carbonic_anhydrase_a-class_CS"/>
</dbReference>
<organism evidence="13 14">
    <name type="scientific">Vibrio hepatarius</name>
    <dbReference type="NCBI Taxonomy" id="171383"/>
    <lineage>
        <taxon>Bacteria</taxon>
        <taxon>Pseudomonadati</taxon>
        <taxon>Pseudomonadota</taxon>
        <taxon>Gammaproteobacteria</taxon>
        <taxon>Vibrionales</taxon>
        <taxon>Vibrionaceae</taxon>
        <taxon>Vibrio</taxon>
        <taxon>Vibrio oreintalis group</taxon>
    </lineage>
</organism>
<comment type="function">
    <text evidence="2 10">Reversible hydration of carbon dioxide.</text>
</comment>
<keyword evidence="10" id="KW-0732">Signal</keyword>